<evidence type="ECO:0000313" key="3">
    <source>
        <dbReference type="Proteomes" id="UP001162131"/>
    </source>
</evidence>
<dbReference type="AlphaFoldDB" id="A0AAU9IS82"/>
<dbReference type="InterPro" id="IPR029058">
    <property type="entry name" value="AB_hydrolase_fold"/>
</dbReference>
<dbReference type="EMBL" id="CAJZBQ010000015">
    <property type="protein sequence ID" value="CAG9316072.1"/>
    <property type="molecule type" value="Genomic_DNA"/>
</dbReference>
<dbReference type="SUPFAM" id="SSF53474">
    <property type="entry name" value="alpha/beta-Hydrolases"/>
    <property type="match status" value="1"/>
</dbReference>
<comment type="caution">
    <text evidence="2">The sequence shown here is derived from an EMBL/GenBank/DDBJ whole genome shotgun (WGS) entry which is preliminary data.</text>
</comment>
<protein>
    <recommendedName>
        <fullName evidence="1">AB hydrolase-1 domain-containing protein</fullName>
    </recommendedName>
</protein>
<keyword evidence="3" id="KW-1185">Reference proteome</keyword>
<dbReference type="Pfam" id="PF00561">
    <property type="entry name" value="Abhydrolase_1"/>
    <property type="match status" value="1"/>
</dbReference>
<dbReference type="InterPro" id="IPR050266">
    <property type="entry name" value="AB_hydrolase_sf"/>
</dbReference>
<dbReference type="PANTHER" id="PTHR43798">
    <property type="entry name" value="MONOACYLGLYCEROL LIPASE"/>
    <property type="match status" value="1"/>
</dbReference>
<name>A0AAU9IS82_9CILI</name>
<dbReference type="Proteomes" id="UP001162131">
    <property type="component" value="Unassembled WGS sequence"/>
</dbReference>
<proteinExistence type="predicted"/>
<feature type="domain" description="AB hydrolase-1" evidence="1">
    <location>
        <begin position="29"/>
        <end position="150"/>
    </location>
</feature>
<accession>A0AAU9IS82</accession>
<dbReference type="Gene3D" id="3.40.50.1820">
    <property type="entry name" value="alpha/beta hydrolase"/>
    <property type="match status" value="1"/>
</dbReference>
<dbReference type="InterPro" id="IPR000073">
    <property type="entry name" value="AB_hydrolase_1"/>
</dbReference>
<evidence type="ECO:0000313" key="2">
    <source>
        <dbReference type="EMBL" id="CAG9316072.1"/>
    </source>
</evidence>
<organism evidence="2 3">
    <name type="scientific">Blepharisma stoltei</name>
    <dbReference type="NCBI Taxonomy" id="1481888"/>
    <lineage>
        <taxon>Eukaryota</taxon>
        <taxon>Sar</taxon>
        <taxon>Alveolata</taxon>
        <taxon>Ciliophora</taxon>
        <taxon>Postciliodesmatophora</taxon>
        <taxon>Heterotrichea</taxon>
        <taxon>Heterotrichida</taxon>
        <taxon>Blepharismidae</taxon>
        <taxon>Blepharisma</taxon>
    </lineage>
</organism>
<evidence type="ECO:0000259" key="1">
    <source>
        <dbReference type="Pfam" id="PF00561"/>
    </source>
</evidence>
<gene>
    <name evidence="2" type="ORF">BSTOLATCC_MIC15515</name>
</gene>
<sequence length="353" mass="40353">MNKLVRSYTLPLPWMNVNVMECGPESGIPIIFIHGYLATSLFHRRIIQKMPPRYRCIAYDLRCHGHSSAVPIDATQGLKNFSDDLHGVIEALNIKKTHIMGWCRGGNIAMQYAIDHSDKILSLILESPGSPYGLFGTEDELGTPTFPDYAGSGVTSIALYMKSSIEKGISDKNAYSHLLGCLRKTWYTRGKQMTEELEREYVSEFFLSKTGDDFLPGNYQTSINWPGWRPGNKGYFNACSAKYHNLSRIIHTYPKPPILWLRGDKDTYISDCSTSDPAVLGMLGKIKGYPGKELYRPQPMLRQIRRVLDLYSENGGSYQEIVIKDCGHAPQIEREEEFLIFLWRYLEYNPRWK</sequence>
<reference evidence="2" key="1">
    <citation type="submission" date="2021-09" db="EMBL/GenBank/DDBJ databases">
        <authorList>
            <consortium name="AG Swart"/>
            <person name="Singh M."/>
            <person name="Singh A."/>
            <person name="Seah K."/>
            <person name="Emmerich C."/>
        </authorList>
    </citation>
    <scope>NUCLEOTIDE SEQUENCE</scope>
    <source>
        <strain evidence="2">ATCC30299</strain>
    </source>
</reference>